<evidence type="ECO:0000256" key="1">
    <source>
        <dbReference type="SAM" id="Phobius"/>
    </source>
</evidence>
<evidence type="ECO:0000313" key="3">
    <source>
        <dbReference type="Proteomes" id="UP000666240"/>
    </source>
</evidence>
<sequence>MNWRSLTVFLNCETQWRIIAAGMTGVLIFLGIDYASARPLLERRRGRLDCAVFDDLRVMERAALPILNAARGDA</sequence>
<dbReference type="EMBL" id="JAGIYY010000003">
    <property type="protein sequence ID" value="MBP0439432.1"/>
    <property type="molecule type" value="Genomic_DNA"/>
</dbReference>
<protein>
    <submittedName>
        <fullName evidence="2">DUF1799 domain-containing protein</fullName>
    </submittedName>
</protein>
<name>A0A8J7ULH4_9HYPH</name>
<keyword evidence="1" id="KW-0472">Membrane</keyword>
<dbReference type="Pfam" id="PF08809">
    <property type="entry name" value="DUF1799"/>
    <property type="match status" value="1"/>
</dbReference>
<dbReference type="InterPro" id="IPR014915">
    <property type="entry name" value="Phage_TLS_TfmB"/>
</dbReference>
<reference evidence="2" key="1">
    <citation type="submission" date="2021-03" db="EMBL/GenBank/DDBJ databases">
        <title>Genome sequencing and assembly of Tianweitania sediminis.</title>
        <authorList>
            <person name="Chhetri G."/>
        </authorList>
    </citation>
    <scope>NUCLEOTIDE SEQUENCE</scope>
    <source>
        <strain evidence="2">Z8</strain>
    </source>
</reference>
<comment type="caution">
    <text evidence="2">The sequence shown here is derived from an EMBL/GenBank/DDBJ whole genome shotgun (WGS) entry which is preliminary data.</text>
</comment>
<feature type="transmembrane region" description="Helical" evidence="1">
    <location>
        <begin position="16"/>
        <end position="37"/>
    </location>
</feature>
<keyword evidence="3" id="KW-1185">Reference proteome</keyword>
<keyword evidence="1" id="KW-0812">Transmembrane</keyword>
<evidence type="ECO:0000313" key="2">
    <source>
        <dbReference type="EMBL" id="MBP0439432.1"/>
    </source>
</evidence>
<accession>A0A8J7ULH4</accession>
<dbReference type="Proteomes" id="UP000666240">
    <property type="component" value="Unassembled WGS sequence"/>
</dbReference>
<keyword evidence="1" id="KW-1133">Transmembrane helix</keyword>
<proteinExistence type="predicted"/>
<organism evidence="2 3">
    <name type="scientific">Tianweitania sediminis</name>
    <dbReference type="NCBI Taxonomy" id="1502156"/>
    <lineage>
        <taxon>Bacteria</taxon>
        <taxon>Pseudomonadati</taxon>
        <taxon>Pseudomonadota</taxon>
        <taxon>Alphaproteobacteria</taxon>
        <taxon>Hyphomicrobiales</taxon>
        <taxon>Phyllobacteriaceae</taxon>
        <taxon>Tianweitania</taxon>
    </lineage>
</organism>
<gene>
    <name evidence="2" type="ORF">J5Y06_12295</name>
</gene>
<dbReference type="AlphaFoldDB" id="A0A8J7ULH4"/>